<feature type="compositionally biased region" description="Basic and acidic residues" evidence="1">
    <location>
        <begin position="257"/>
        <end position="266"/>
    </location>
</feature>
<comment type="caution">
    <text evidence="2">The sequence shown here is derived from an EMBL/GenBank/DDBJ whole genome shotgun (WGS) entry which is preliminary data.</text>
</comment>
<feature type="compositionally biased region" description="Acidic residues" evidence="1">
    <location>
        <begin position="285"/>
        <end position="296"/>
    </location>
</feature>
<organism evidence="2 3">
    <name type="scientific">Mesorhizobium argentiipisi</name>
    <dbReference type="NCBI Taxonomy" id="3015175"/>
    <lineage>
        <taxon>Bacteria</taxon>
        <taxon>Pseudomonadati</taxon>
        <taxon>Pseudomonadota</taxon>
        <taxon>Alphaproteobacteria</taxon>
        <taxon>Hyphomicrobiales</taxon>
        <taxon>Phyllobacteriaceae</taxon>
        <taxon>Mesorhizobium</taxon>
    </lineage>
</organism>
<evidence type="ECO:0000313" key="2">
    <source>
        <dbReference type="EMBL" id="MEI9402351.1"/>
    </source>
</evidence>
<feature type="compositionally biased region" description="Acidic residues" evidence="1">
    <location>
        <begin position="308"/>
        <end position="320"/>
    </location>
</feature>
<evidence type="ECO:0008006" key="4">
    <source>
        <dbReference type="Google" id="ProtNLM"/>
    </source>
</evidence>
<sequence length="320" mass="34173">MTNSTAVAVASPQAHRTVSVFSSEADFTAGQRLCKALTSSNLVPANYQGEGNMGNALIALDMANRMGIPPIMVMQNLNVIEGRPSWASQFVIGALNSCGLFSPIRFRKVKLGEQEVTYERWAGPKGNRTKEKVKAKVINIECTAYAVEKATGETLEGPTVSIAMAVAEGWYFRPGSKWVTMPDLMLMYRAAAFFGRLYAPHILNGMPSADEVADLMEMRDITPAAAETPAVAAETVAPKAKPAGRPRGVHAAMSAAKEAEKPKDKAPVAGQVIDAEAEEIPHDEETGEILDTDPDGDAERGAGADDVFGVDEDDDDFTPA</sequence>
<proteinExistence type="predicted"/>
<protein>
    <recommendedName>
        <fullName evidence="4">Recombinase RecT</fullName>
    </recommendedName>
</protein>
<gene>
    <name evidence="2" type="ORF">O7A05_09260</name>
</gene>
<dbReference type="Proteomes" id="UP001366503">
    <property type="component" value="Unassembled WGS sequence"/>
</dbReference>
<evidence type="ECO:0000256" key="1">
    <source>
        <dbReference type="SAM" id="MobiDB-lite"/>
    </source>
</evidence>
<feature type="compositionally biased region" description="Low complexity" evidence="1">
    <location>
        <begin position="229"/>
        <end position="241"/>
    </location>
</feature>
<name>A0ABU8K9F4_9HYPH</name>
<dbReference type="EMBL" id="JAPYKO010000004">
    <property type="protein sequence ID" value="MEI9402351.1"/>
    <property type="molecule type" value="Genomic_DNA"/>
</dbReference>
<feature type="region of interest" description="Disordered" evidence="1">
    <location>
        <begin position="229"/>
        <end position="320"/>
    </location>
</feature>
<reference evidence="2 3" key="1">
    <citation type="submission" date="2022-12" db="EMBL/GenBank/DDBJ databases">
        <authorList>
            <person name="Muema E."/>
        </authorList>
    </citation>
    <scope>NUCLEOTIDE SEQUENCE [LARGE SCALE GENOMIC DNA]</scope>
    <source>
        <strain evidence="3">1330</strain>
    </source>
</reference>
<accession>A0ABU8K9F4</accession>
<keyword evidence="3" id="KW-1185">Reference proteome</keyword>
<evidence type="ECO:0000313" key="3">
    <source>
        <dbReference type="Proteomes" id="UP001366503"/>
    </source>
</evidence>
<dbReference type="RefSeq" id="WP_337092691.1">
    <property type="nucleotide sequence ID" value="NZ_JAPYKO010000004.1"/>
</dbReference>